<reference evidence="1" key="1">
    <citation type="submission" date="2022-01" db="EMBL/GenBank/DDBJ databases">
        <authorList>
            <person name="King R."/>
        </authorList>
    </citation>
    <scope>NUCLEOTIDE SEQUENCE</scope>
</reference>
<evidence type="ECO:0000313" key="2">
    <source>
        <dbReference type="Proteomes" id="UP001152798"/>
    </source>
</evidence>
<dbReference type="InterPro" id="IPR019311">
    <property type="entry name" value="Fy-3"/>
</dbReference>
<dbReference type="EMBL" id="OV725078">
    <property type="protein sequence ID" value="CAH1393750.1"/>
    <property type="molecule type" value="Genomic_DNA"/>
</dbReference>
<dbReference type="AlphaFoldDB" id="A0A9P0H438"/>
<evidence type="ECO:0000313" key="1">
    <source>
        <dbReference type="EMBL" id="CAH1393750.1"/>
    </source>
</evidence>
<keyword evidence="2" id="KW-1185">Reference proteome</keyword>
<dbReference type="GO" id="GO:0005737">
    <property type="term" value="C:cytoplasm"/>
    <property type="evidence" value="ECO:0007669"/>
    <property type="project" value="TreeGrafter"/>
</dbReference>
<organism evidence="1 2">
    <name type="scientific">Nezara viridula</name>
    <name type="common">Southern green stink bug</name>
    <name type="synonym">Cimex viridulus</name>
    <dbReference type="NCBI Taxonomy" id="85310"/>
    <lineage>
        <taxon>Eukaryota</taxon>
        <taxon>Metazoa</taxon>
        <taxon>Ecdysozoa</taxon>
        <taxon>Arthropoda</taxon>
        <taxon>Hexapoda</taxon>
        <taxon>Insecta</taxon>
        <taxon>Pterygota</taxon>
        <taxon>Neoptera</taxon>
        <taxon>Paraneoptera</taxon>
        <taxon>Hemiptera</taxon>
        <taxon>Heteroptera</taxon>
        <taxon>Panheteroptera</taxon>
        <taxon>Pentatomomorpha</taxon>
        <taxon>Pentatomoidea</taxon>
        <taxon>Pentatomidae</taxon>
        <taxon>Pentatominae</taxon>
        <taxon>Nezara</taxon>
    </lineage>
</organism>
<dbReference type="PANTHER" id="PTHR16525">
    <property type="entry name" value="PROTEIN C12ORF4"/>
    <property type="match status" value="1"/>
</dbReference>
<gene>
    <name evidence="1" type="ORF">NEZAVI_LOCUS4371</name>
</gene>
<dbReference type="Proteomes" id="UP001152798">
    <property type="component" value="Chromosome 2"/>
</dbReference>
<protein>
    <submittedName>
        <fullName evidence="1">Uncharacterized protein</fullName>
    </submittedName>
</protein>
<proteinExistence type="predicted"/>
<accession>A0A9P0H438</accession>
<sequence>MEQEKKLQSIVFKYPLNKDTSVCSGEFQETVQIPCQENPEEIFEKIFCETKVSPRVKIAAMKHFLKFIQENNEKYYDEKSEKYISAFNPGDSTLTKVLDLWEPLYSKNSTLCESGSILTDDSELFSTVYHKLVHSPALETILKVEHAYSLLTQELIYARDQDLAELSTKQTKEMSKAVEGLSLGLTEADITAIANRHLEEHGMQIASWQSKLAGLHESQRTSYREWLMSLLEQSYDDNVPLTPNTPSITQGRGNILNPETQLLPLLQESFTIHLGSQMKQMYNIRILAADVLDFCKLRLPSEEDMEPQPQRLQTSLGLYSSDLCGLVLLSDNHLGGFSGITKDFIRECETSTELHFNSAEEQIDSIRESVKAGIEWRRCNKVLDSNILTSMEQQLRKSSTRYLQTGDVFITKHSNLSEVHVVYHIVVDDTVKSDDITSRHPVILGLRNIMKSACSYDVTTLTLPVLLTHEINNDMTPAWYTRRAELIYKCIKGFMIEMASWGGSELKNLQLLLPKGLNEEIFNSLASMLPCIFRLSNPLILQANSNNK</sequence>
<dbReference type="Pfam" id="PF10154">
    <property type="entry name" value="Fy-3"/>
    <property type="match status" value="1"/>
</dbReference>
<name>A0A9P0H438_NEZVI</name>
<dbReference type="PANTHER" id="PTHR16525:SF0">
    <property type="entry name" value="PROTEIN C12ORF4"/>
    <property type="match status" value="1"/>
</dbReference>
<dbReference type="OrthoDB" id="415359at2759"/>